<dbReference type="EMBL" id="AM743169">
    <property type="protein sequence ID" value="CAQ47003.1"/>
    <property type="molecule type" value="Genomic_DNA"/>
</dbReference>
<dbReference type="PATRIC" id="fig|522373.3.peg.3367"/>
<evidence type="ECO:0000313" key="3">
    <source>
        <dbReference type="Proteomes" id="UP000008840"/>
    </source>
</evidence>
<dbReference type="HOGENOM" id="CLU_1502586_0_0_6"/>
<accession>B2FQF4</accession>
<proteinExistence type="predicted"/>
<feature type="chain" id="PRO_5002777544" evidence="1">
    <location>
        <begin position="24"/>
        <end position="182"/>
    </location>
</feature>
<evidence type="ECO:0000313" key="2">
    <source>
        <dbReference type="EMBL" id="CAQ47003.1"/>
    </source>
</evidence>
<name>B2FQF4_STRMK</name>
<keyword evidence="1" id="KW-0732">Signal</keyword>
<sequence>MRWTYALAMMAMMAMMLPLNSSANDGWINGAGKAMPETDAMKSSGGFAASLLVTSDADWQAKWETPPETTPGFTQADEVHPGGELFLLTFLSNPQLDENRVPKVHCDLRMLRPDGSTSIDERDVPCCTAALPGPPTLLYMTNLHLKFVAEASDPKGTWTAQVVVRDLLRNVSLPLQAHFDVR</sequence>
<evidence type="ECO:0000256" key="1">
    <source>
        <dbReference type="SAM" id="SignalP"/>
    </source>
</evidence>
<keyword evidence="3" id="KW-1185">Reference proteome</keyword>
<dbReference type="RefSeq" id="WP_012480992.1">
    <property type="nucleotide sequence ID" value="NC_010943.1"/>
</dbReference>
<gene>
    <name evidence="2" type="ordered locus">Smlt3586</name>
</gene>
<organism evidence="2 3">
    <name type="scientific">Stenotrophomonas maltophilia (strain K279a)</name>
    <dbReference type="NCBI Taxonomy" id="522373"/>
    <lineage>
        <taxon>Bacteria</taxon>
        <taxon>Pseudomonadati</taxon>
        <taxon>Pseudomonadota</taxon>
        <taxon>Gammaproteobacteria</taxon>
        <taxon>Lysobacterales</taxon>
        <taxon>Lysobacteraceae</taxon>
        <taxon>Stenotrophomonas</taxon>
        <taxon>Stenotrophomonas maltophilia group</taxon>
    </lineage>
</organism>
<reference evidence="2 3" key="1">
    <citation type="journal article" date="2008" name="Genome Biol.">
        <title>The complete genome, comparative and functional analysis of Stenotrophomonas maltophilia reveals an organism heavily shielded by drug resistance determinants.</title>
        <authorList>
            <person name="Crossman L.C."/>
            <person name="Gould V.C."/>
            <person name="Dow J.M."/>
            <person name="Vernikos G.S."/>
            <person name="Okazaki A."/>
            <person name="Sebaihia M."/>
            <person name="Saunders D."/>
            <person name="Arrowsmith C."/>
            <person name="Carver T."/>
            <person name="Peters N."/>
            <person name="Adlem E."/>
            <person name="Kerhornou A."/>
            <person name="Lord A."/>
            <person name="Murphy L."/>
            <person name="Seeger K."/>
            <person name="Squares R."/>
            <person name="Rutter S."/>
            <person name="Quail M.A."/>
            <person name="Rajandream M.A."/>
            <person name="Harris D."/>
            <person name="Churcher C."/>
            <person name="Bentley S.D."/>
            <person name="Parkhill J."/>
            <person name="Thomson N.R."/>
            <person name="Avison M.B."/>
        </authorList>
    </citation>
    <scope>NUCLEOTIDE SEQUENCE [LARGE SCALE GENOMIC DNA]</scope>
    <source>
        <strain evidence="2 3">K279a</strain>
    </source>
</reference>
<protein>
    <submittedName>
        <fullName evidence="2">Uncharacterized protein</fullName>
    </submittedName>
</protein>
<dbReference type="Proteomes" id="UP000008840">
    <property type="component" value="Chromosome"/>
</dbReference>
<feature type="signal peptide" evidence="1">
    <location>
        <begin position="1"/>
        <end position="23"/>
    </location>
</feature>
<dbReference type="AlphaFoldDB" id="B2FQF4"/>
<dbReference type="KEGG" id="sml:Smlt3586"/>
<dbReference type="eggNOG" id="ENOG5032WIY">
    <property type="taxonomic scope" value="Bacteria"/>
</dbReference>
<dbReference type="EnsemblBacteria" id="CAQ47003">
    <property type="protein sequence ID" value="CAQ47003"/>
    <property type="gene ID" value="Smlt3586"/>
</dbReference>